<sequence length="485" mass="51423">MFKSLGLGGDKPPAGLQWRSHTLFIATTVGMGAFTDLFLYGLIVPVLPFLLKDRINTPELQIQGTISMLLAVYAAASCAASPITGVLADKFASSRQLPFTVSLLMLVAATVMFAFGQSIAVLIVGRLLQGASGGVVWTLGLAIIVETVGQENLGRTMGTIFSFISVAGLFSPICGGLLYAKTGYNGVFGVGIGLVAIDFILRILMVEKRVADKYLPSDPNGQTQQSNGASETEDTEQTPLLPDSHTSAFDERFRLSLPKNRITRELPILLLLRDLGLLTAIFIAFMQATLLGSFDATIPLVAKSSFGFDSLKAGLLFLPLGGADFFLGPAFGWAVDRYGARLFSVIGFAFLVPSLILLRLPEETSIIEKLDNGHLIALYASILALNGAGFAIIGSPSIVEAGRLVENYSNANKDIFIEGAPWAQLYGINNMVFSGGLTIGPLLAGALRERIGYGNMNAVLAGVCAVTAVLAALFIGRKDDKGNSD</sequence>
<comment type="caution">
    <text evidence="1">The sequence shown here is derived from an EMBL/GenBank/DDBJ whole genome shotgun (WGS) entry which is preliminary data.</text>
</comment>
<feature type="non-terminal residue" evidence="1">
    <location>
        <position position="485"/>
    </location>
</feature>
<reference evidence="1" key="1">
    <citation type="journal article" date="2020" name="Stud. Mycol.">
        <title>101 Dothideomycetes genomes: a test case for predicting lifestyles and emergence of pathogens.</title>
        <authorList>
            <person name="Haridas S."/>
            <person name="Albert R."/>
            <person name="Binder M."/>
            <person name="Bloem J."/>
            <person name="Labutti K."/>
            <person name="Salamov A."/>
            <person name="Andreopoulos B."/>
            <person name="Baker S."/>
            <person name="Barry K."/>
            <person name="Bills G."/>
            <person name="Bluhm B."/>
            <person name="Cannon C."/>
            <person name="Castanera R."/>
            <person name="Culley D."/>
            <person name="Daum C."/>
            <person name="Ezra D."/>
            <person name="Gonzalez J."/>
            <person name="Henrissat B."/>
            <person name="Kuo A."/>
            <person name="Liang C."/>
            <person name="Lipzen A."/>
            <person name="Lutzoni F."/>
            <person name="Magnuson J."/>
            <person name="Mondo S."/>
            <person name="Nolan M."/>
            <person name="Ohm R."/>
            <person name="Pangilinan J."/>
            <person name="Park H.-J."/>
            <person name="Ramirez L."/>
            <person name="Alfaro M."/>
            <person name="Sun H."/>
            <person name="Tritt A."/>
            <person name="Yoshinaga Y."/>
            <person name="Zwiers L.-H."/>
            <person name="Turgeon B."/>
            <person name="Goodwin S."/>
            <person name="Spatafora J."/>
            <person name="Crous P."/>
            <person name="Grigoriev I."/>
        </authorList>
    </citation>
    <scope>NUCLEOTIDE SEQUENCE</scope>
    <source>
        <strain evidence="1">CBS 525.71</strain>
    </source>
</reference>
<keyword evidence="2" id="KW-1185">Reference proteome</keyword>
<dbReference type="Proteomes" id="UP000799754">
    <property type="component" value="Unassembled WGS sequence"/>
</dbReference>
<gene>
    <name evidence="1" type="ORF">BU25DRAFT_407581</name>
</gene>
<protein>
    <submittedName>
        <fullName evidence="1">MFS general substrate transporter</fullName>
    </submittedName>
</protein>
<evidence type="ECO:0000313" key="2">
    <source>
        <dbReference type="Proteomes" id="UP000799754"/>
    </source>
</evidence>
<dbReference type="EMBL" id="MU006705">
    <property type="protein sequence ID" value="KAF2631015.1"/>
    <property type="molecule type" value="Genomic_DNA"/>
</dbReference>
<name>A0ACB6SBN5_9PLEO</name>
<accession>A0ACB6SBN5</accession>
<proteinExistence type="predicted"/>
<evidence type="ECO:0000313" key="1">
    <source>
        <dbReference type="EMBL" id="KAF2631015.1"/>
    </source>
</evidence>
<organism evidence="1 2">
    <name type="scientific">Macroventuria anomochaeta</name>
    <dbReference type="NCBI Taxonomy" id="301207"/>
    <lineage>
        <taxon>Eukaryota</taxon>
        <taxon>Fungi</taxon>
        <taxon>Dikarya</taxon>
        <taxon>Ascomycota</taxon>
        <taxon>Pezizomycotina</taxon>
        <taxon>Dothideomycetes</taxon>
        <taxon>Pleosporomycetidae</taxon>
        <taxon>Pleosporales</taxon>
        <taxon>Pleosporineae</taxon>
        <taxon>Didymellaceae</taxon>
        <taxon>Macroventuria</taxon>
    </lineage>
</organism>